<gene>
    <name evidence="3" type="ORF">OS242_02115</name>
</gene>
<evidence type="ECO:0000259" key="2">
    <source>
        <dbReference type="Pfam" id="PF08327"/>
    </source>
</evidence>
<evidence type="ECO:0000256" key="1">
    <source>
        <dbReference type="ARBA" id="ARBA00006817"/>
    </source>
</evidence>
<organism evidence="3 4">
    <name type="scientific">Tumebacillus lacus</name>
    <dbReference type="NCBI Taxonomy" id="2995335"/>
    <lineage>
        <taxon>Bacteria</taxon>
        <taxon>Bacillati</taxon>
        <taxon>Bacillota</taxon>
        <taxon>Bacilli</taxon>
        <taxon>Bacillales</taxon>
        <taxon>Alicyclobacillaceae</taxon>
        <taxon>Tumebacillus</taxon>
    </lineage>
</organism>
<dbReference type="EMBL" id="JAPMLT010000001">
    <property type="protein sequence ID" value="MCX7568766.1"/>
    <property type="molecule type" value="Genomic_DNA"/>
</dbReference>
<accession>A0ABT3WX26</accession>
<evidence type="ECO:0000313" key="4">
    <source>
        <dbReference type="Proteomes" id="UP001208017"/>
    </source>
</evidence>
<feature type="domain" description="Activator of Hsp90 ATPase homologue 1/2-like C-terminal" evidence="2">
    <location>
        <begin position="17"/>
        <end position="123"/>
    </location>
</feature>
<dbReference type="CDD" id="cd07814">
    <property type="entry name" value="SRPBCC_CalC_Aha1-like"/>
    <property type="match status" value="1"/>
</dbReference>
<dbReference type="RefSeq" id="WP_267150005.1">
    <property type="nucleotide sequence ID" value="NZ_JAPMLT010000001.1"/>
</dbReference>
<name>A0ABT3WX26_9BACL</name>
<dbReference type="InterPro" id="IPR023393">
    <property type="entry name" value="START-like_dom_sf"/>
</dbReference>
<comment type="similarity">
    <text evidence="1">Belongs to the AHA1 family.</text>
</comment>
<dbReference type="Pfam" id="PF08327">
    <property type="entry name" value="AHSA1"/>
    <property type="match status" value="1"/>
</dbReference>
<protein>
    <submittedName>
        <fullName evidence="3">SRPBCC domain-containing protein</fullName>
    </submittedName>
</protein>
<dbReference type="Gene3D" id="3.30.530.20">
    <property type="match status" value="1"/>
</dbReference>
<dbReference type="Proteomes" id="UP001208017">
    <property type="component" value="Unassembled WGS sequence"/>
</dbReference>
<comment type="caution">
    <text evidence="3">The sequence shown here is derived from an EMBL/GenBank/DDBJ whole genome shotgun (WGS) entry which is preliminary data.</text>
</comment>
<keyword evidence="4" id="KW-1185">Reference proteome</keyword>
<proteinExistence type="inferred from homology"/>
<dbReference type="SUPFAM" id="SSF55961">
    <property type="entry name" value="Bet v1-like"/>
    <property type="match status" value="1"/>
</dbReference>
<evidence type="ECO:0000313" key="3">
    <source>
        <dbReference type="EMBL" id="MCX7568766.1"/>
    </source>
</evidence>
<dbReference type="InterPro" id="IPR013538">
    <property type="entry name" value="ASHA1/2-like_C"/>
</dbReference>
<sequence>MQHSTVPDIRHTYVYAAPIQKVWEAVSTSEGLSAWFMKNDIAPVLGHTFTIHSPYGDQSCEVTVVEPPTRLAFTWGTQWLITIELEEQADGKTEVTLTHSGWVEEMAANRERMNHGWQEILDQRLRLAVESA</sequence>
<reference evidence="3 4" key="1">
    <citation type="submission" date="2022-11" db="EMBL/GenBank/DDBJ databases">
        <title>Study of microbial diversity in lake waters.</title>
        <authorList>
            <person name="Zhang J."/>
        </authorList>
    </citation>
    <scope>NUCLEOTIDE SEQUENCE [LARGE SCALE GENOMIC DNA]</scope>
    <source>
        <strain evidence="3 4">DT12</strain>
    </source>
</reference>